<sequence>MTVNGLNQDIRVSGIITPGYPTGVAPNKNHLRIWFMYEGQRRWEAIGVADTPKNRKMAGELRSNIVYRIKTGTFDYRSEFPDSPMFKNEVGSSKLVAIRDVADLWLKLKKPDWANSSYVTTERRVRVTLDIIGNGKDIRSVMQKDLLNLRIELLSGSYFTGRKMNIEKKGRTAATVNSSMADLKAIFAFAHGNGYIEANPMTGIKPLKKSSKRPDPITREEYPRLIAACSTHQTANMWSLAILTGLRHGEICALAWEDIDLEAKKLTVSRNLTPQGLFTPPKTEAGNRVICLIGAAVDILRDQRELTRMYPQTSFTFHTREYGERIEEQKTFVFNPCVNAVNGRSGAYYSTESLGQIWTGALRRAGLRHRKAYQSRHTFACWALSAGANPNYVASQMGHSDAQMVYRVYGAWMSENNTDQLSLINTKMSDLVLRTCSTKVAV</sequence>
<dbReference type="Gene3D" id="1.10.443.10">
    <property type="entry name" value="Intergrase catalytic core"/>
    <property type="match status" value="1"/>
</dbReference>
<organism evidence="5 6">
    <name type="scientific">[Curtobacterium] plantarum</name>
    <dbReference type="NCBI Taxonomy" id="221276"/>
    <lineage>
        <taxon>Bacteria</taxon>
        <taxon>Pseudomonadati</taxon>
        <taxon>Pseudomonadota</taxon>
        <taxon>Gammaproteobacteria</taxon>
        <taxon>Enterobacterales</taxon>
        <taxon>Erwiniaceae</taxon>
        <taxon>Pantoea</taxon>
    </lineage>
</organism>
<keyword evidence="2" id="KW-0238">DNA-binding</keyword>
<evidence type="ECO:0000256" key="3">
    <source>
        <dbReference type="ARBA" id="ARBA00023172"/>
    </source>
</evidence>
<dbReference type="InterPro" id="IPR010998">
    <property type="entry name" value="Integrase_recombinase_N"/>
</dbReference>
<protein>
    <submittedName>
        <fullName evidence="5">Integrase</fullName>
    </submittedName>
</protein>
<evidence type="ECO:0000256" key="1">
    <source>
        <dbReference type="ARBA" id="ARBA00022908"/>
    </source>
</evidence>
<evidence type="ECO:0000256" key="2">
    <source>
        <dbReference type="ARBA" id="ARBA00023125"/>
    </source>
</evidence>
<evidence type="ECO:0000313" key="6">
    <source>
        <dbReference type="Proteomes" id="UP001244623"/>
    </source>
</evidence>
<dbReference type="SUPFAM" id="SSF56349">
    <property type="entry name" value="DNA breaking-rejoining enzymes"/>
    <property type="match status" value="1"/>
</dbReference>
<dbReference type="RefSeq" id="WP_061703839.1">
    <property type="nucleotide sequence ID" value="NZ_JAUSSJ010000001.1"/>
</dbReference>
<dbReference type="Gene3D" id="1.10.150.130">
    <property type="match status" value="1"/>
</dbReference>
<dbReference type="Proteomes" id="UP001244623">
    <property type="component" value="Unassembled WGS sequence"/>
</dbReference>
<evidence type="ECO:0000313" key="5">
    <source>
        <dbReference type="EMBL" id="MDQ0019320.1"/>
    </source>
</evidence>
<evidence type="ECO:0000259" key="4">
    <source>
        <dbReference type="PROSITE" id="PS51898"/>
    </source>
</evidence>
<dbReference type="InterPro" id="IPR022000">
    <property type="entry name" value="Min27-like_integrase_DNA_bind"/>
</dbReference>
<keyword evidence="3" id="KW-0233">DNA recombination</keyword>
<dbReference type="CDD" id="cd01189">
    <property type="entry name" value="INT_ICEBs1_C_like"/>
    <property type="match status" value="1"/>
</dbReference>
<dbReference type="InterPro" id="IPR011010">
    <property type="entry name" value="DNA_brk_join_enz"/>
</dbReference>
<dbReference type="PANTHER" id="PTHR30349:SF36">
    <property type="entry name" value="PROPHAGE INTEGRASE INTR-RELATED"/>
    <property type="match status" value="1"/>
</dbReference>
<gene>
    <name evidence="5" type="ORF">J2X94_001448</name>
</gene>
<dbReference type="PROSITE" id="PS51898">
    <property type="entry name" value="TYR_RECOMBINASE"/>
    <property type="match status" value="1"/>
</dbReference>
<dbReference type="InterPro" id="IPR013762">
    <property type="entry name" value="Integrase-like_cat_sf"/>
</dbReference>
<keyword evidence="6" id="KW-1185">Reference proteome</keyword>
<proteinExistence type="predicted"/>
<dbReference type="PANTHER" id="PTHR30349">
    <property type="entry name" value="PHAGE INTEGRASE-RELATED"/>
    <property type="match status" value="1"/>
</dbReference>
<keyword evidence="1" id="KW-0229">DNA integration</keyword>
<dbReference type="Pfam" id="PF12167">
    <property type="entry name" value="Arm-DNA-bind_2"/>
    <property type="match status" value="1"/>
</dbReference>
<reference evidence="5 6" key="1">
    <citation type="submission" date="2023-07" db="EMBL/GenBank/DDBJ databases">
        <title>Sorghum-associated microbial communities from plants grown in Nebraska, USA.</title>
        <authorList>
            <person name="Schachtman D."/>
        </authorList>
    </citation>
    <scope>NUCLEOTIDE SEQUENCE [LARGE SCALE GENOMIC DNA]</scope>
    <source>
        <strain evidence="5 6">CC49</strain>
    </source>
</reference>
<dbReference type="InterPro" id="IPR002104">
    <property type="entry name" value="Integrase_catalytic"/>
</dbReference>
<feature type="domain" description="Tyr recombinase" evidence="4">
    <location>
        <begin position="212"/>
        <end position="422"/>
    </location>
</feature>
<dbReference type="Pfam" id="PF00589">
    <property type="entry name" value="Phage_integrase"/>
    <property type="match status" value="1"/>
</dbReference>
<dbReference type="EMBL" id="JAUSSJ010000001">
    <property type="protein sequence ID" value="MDQ0019320.1"/>
    <property type="molecule type" value="Genomic_DNA"/>
</dbReference>
<comment type="caution">
    <text evidence="5">The sequence shown here is derived from an EMBL/GenBank/DDBJ whole genome shotgun (WGS) entry which is preliminary data.</text>
</comment>
<dbReference type="InterPro" id="IPR050090">
    <property type="entry name" value="Tyrosine_recombinase_XerCD"/>
</dbReference>
<accession>A0ABT9T787</accession>
<name>A0ABT9T787_9GAMM</name>